<evidence type="ECO:0000256" key="8">
    <source>
        <dbReference type="ARBA" id="ARBA00023136"/>
    </source>
</evidence>
<keyword evidence="5" id="KW-0653">Protein transport</keyword>
<evidence type="ECO:0000256" key="4">
    <source>
        <dbReference type="ARBA" id="ARBA00022792"/>
    </source>
</evidence>
<dbReference type="GO" id="GO:0030150">
    <property type="term" value="P:protein import into mitochondrial matrix"/>
    <property type="evidence" value="ECO:0007669"/>
    <property type="project" value="InterPro"/>
</dbReference>
<dbReference type="PANTHER" id="PTHR12388:SF0">
    <property type="entry name" value="MITOCHONDRIAL IMPORT INNER MEMBRANE TRANSLOCASE SUBUNIT TIM16"/>
    <property type="match status" value="1"/>
</dbReference>
<comment type="subcellular location">
    <subcellularLocation>
        <location evidence="1">Mitochondrion inner membrane</location>
        <topology evidence="1">Peripheral membrane protein</topology>
    </subcellularLocation>
</comment>
<dbReference type="AlphaFoldDB" id="A0A6V1W657"/>
<proteinExistence type="inferred from homology"/>
<organism evidence="9">
    <name type="scientific">Heterosigma akashiwo</name>
    <name type="common">Chromophytic alga</name>
    <name type="synonym">Heterosigma carterae</name>
    <dbReference type="NCBI Taxonomy" id="2829"/>
    <lineage>
        <taxon>Eukaryota</taxon>
        <taxon>Sar</taxon>
        <taxon>Stramenopiles</taxon>
        <taxon>Ochrophyta</taxon>
        <taxon>Raphidophyceae</taxon>
        <taxon>Chattonellales</taxon>
        <taxon>Chattonellaceae</taxon>
        <taxon>Heterosigma</taxon>
    </lineage>
</organism>
<comment type="similarity">
    <text evidence="2">Belongs to the TIM16/PAM16 family.</text>
</comment>
<dbReference type="PANTHER" id="PTHR12388">
    <property type="entry name" value="MITOCHONDRIA ASSOCIATED GRANULOCYTE MACROPHAGE CSF SIGNALING MOLECULE"/>
    <property type="match status" value="1"/>
</dbReference>
<evidence type="ECO:0008006" key="10">
    <source>
        <dbReference type="Google" id="ProtNLM"/>
    </source>
</evidence>
<protein>
    <recommendedName>
        <fullName evidence="10">Mitochondrial import inner membrane translocase subunit TIM16</fullName>
    </recommendedName>
</protein>
<dbReference type="FunFam" id="1.10.287.110:FF:000006">
    <property type="entry name" value="Import inner membrane translocase subunit TIM16"/>
    <property type="match status" value="1"/>
</dbReference>
<evidence type="ECO:0000256" key="5">
    <source>
        <dbReference type="ARBA" id="ARBA00022927"/>
    </source>
</evidence>
<dbReference type="EMBL" id="HBIU01054571">
    <property type="protein sequence ID" value="CAE0647649.1"/>
    <property type="molecule type" value="Transcribed_RNA"/>
</dbReference>
<evidence type="ECO:0000256" key="7">
    <source>
        <dbReference type="ARBA" id="ARBA00023128"/>
    </source>
</evidence>
<keyword evidence="4" id="KW-0999">Mitochondrion inner membrane</keyword>
<keyword evidence="6" id="KW-0811">Translocation</keyword>
<dbReference type="Gene3D" id="1.10.287.110">
    <property type="entry name" value="DnaJ domain"/>
    <property type="match status" value="1"/>
</dbReference>
<keyword evidence="8" id="KW-0472">Membrane</keyword>
<evidence type="ECO:0000256" key="3">
    <source>
        <dbReference type="ARBA" id="ARBA00022448"/>
    </source>
</evidence>
<reference evidence="9" key="1">
    <citation type="submission" date="2021-01" db="EMBL/GenBank/DDBJ databases">
        <authorList>
            <person name="Corre E."/>
            <person name="Pelletier E."/>
            <person name="Niang G."/>
            <person name="Scheremetjew M."/>
            <person name="Finn R."/>
            <person name="Kale V."/>
            <person name="Holt S."/>
            <person name="Cochrane G."/>
            <person name="Meng A."/>
            <person name="Brown T."/>
            <person name="Cohen L."/>
        </authorList>
    </citation>
    <scope>NUCLEOTIDE SEQUENCE</scope>
    <source>
        <strain evidence="9">CCMP3107</strain>
    </source>
</reference>
<accession>A0A6V1W657</accession>
<keyword evidence="3" id="KW-0813">Transport</keyword>
<dbReference type="InterPro" id="IPR036869">
    <property type="entry name" value="J_dom_sf"/>
</dbReference>
<evidence type="ECO:0000256" key="1">
    <source>
        <dbReference type="ARBA" id="ARBA00004637"/>
    </source>
</evidence>
<sequence>MAGPIGKFVAQVVVVGVSIFARAFSAAYQQAAAKAKQGGAVKEAVNTVTGKKKVSVQEALQILNISKASAKQLDAEEVQSQFKKYFENNEVSKGGSFYIQSKIYRAKEALDAEMAKQSQNKTQG</sequence>
<evidence type="ECO:0000256" key="6">
    <source>
        <dbReference type="ARBA" id="ARBA00023010"/>
    </source>
</evidence>
<dbReference type="GO" id="GO:0005744">
    <property type="term" value="C:TIM23 mitochondrial import inner membrane translocase complex"/>
    <property type="evidence" value="ECO:0007669"/>
    <property type="project" value="InterPro"/>
</dbReference>
<name>A0A6V1W657_HETAK</name>
<evidence type="ECO:0000313" key="9">
    <source>
        <dbReference type="EMBL" id="CAE0647649.1"/>
    </source>
</evidence>
<dbReference type="Pfam" id="PF03656">
    <property type="entry name" value="Pam16"/>
    <property type="match status" value="1"/>
</dbReference>
<evidence type="ECO:0000256" key="2">
    <source>
        <dbReference type="ARBA" id="ARBA00008817"/>
    </source>
</evidence>
<gene>
    <name evidence="9" type="ORF">HAKA00212_LOCUS24010</name>
</gene>
<keyword evidence="7" id="KW-0496">Mitochondrion</keyword>
<dbReference type="InterPro" id="IPR005341">
    <property type="entry name" value="Tim16"/>
</dbReference>